<dbReference type="EMBL" id="QJKJ01004942">
    <property type="protein sequence ID" value="RDX92132.1"/>
    <property type="molecule type" value="Genomic_DNA"/>
</dbReference>
<proteinExistence type="predicted"/>
<feature type="compositionally biased region" description="Basic and acidic residues" evidence="1">
    <location>
        <begin position="29"/>
        <end position="39"/>
    </location>
</feature>
<comment type="caution">
    <text evidence="2">The sequence shown here is derived from an EMBL/GenBank/DDBJ whole genome shotgun (WGS) entry which is preliminary data.</text>
</comment>
<evidence type="ECO:0000313" key="2">
    <source>
        <dbReference type="EMBL" id="RDX92132.1"/>
    </source>
</evidence>
<dbReference type="STRING" id="157652.A0A371GNJ2"/>
<gene>
    <name evidence="2" type="ORF">CR513_25789</name>
</gene>
<evidence type="ECO:0000313" key="3">
    <source>
        <dbReference type="Proteomes" id="UP000257109"/>
    </source>
</evidence>
<protein>
    <submittedName>
        <fullName evidence="2">Uncharacterized protein</fullName>
    </submittedName>
</protein>
<dbReference type="Proteomes" id="UP000257109">
    <property type="component" value="Unassembled WGS sequence"/>
</dbReference>
<sequence>MGTAKPKKSISGGLKKYWRKRVRGYQRLRGSDRRKRETVKFGGSQRRRGWRIKVAPKIRLPKISSPKKLVLWVRDAYMKIMLTLANSVAASATGYGGDAASIAKPPPPKEYDHNMIIHMYNSFIMAPGQGHFLPRDPTPNPAATMVTTFS</sequence>
<accession>A0A371GNJ2</accession>
<feature type="region of interest" description="Disordered" evidence="1">
    <location>
        <begin position="27"/>
        <end position="46"/>
    </location>
</feature>
<dbReference type="PANTHER" id="PTHR33702">
    <property type="entry name" value="BNAA09G40010D PROTEIN"/>
    <property type="match status" value="1"/>
</dbReference>
<organism evidence="2 3">
    <name type="scientific">Mucuna pruriens</name>
    <name type="common">Velvet bean</name>
    <name type="synonym">Dolichos pruriens</name>
    <dbReference type="NCBI Taxonomy" id="157652"/>
    <lineage>
        <taxon>Eukaryota</taxon>
        <taxon>Viridiplantae</taxon>
        <taxon>Streptophyta</taxon>
        <taxon>Embryophyta</taxon>
        <taxon>Tracheophyta</taxon>
        <taxon>Spermatophyta</taxon>
        <taxon>Magnoliopsida</taxon>
        <taxon>eudicotyledons</taxon>
        <taxon>Gunneridae</taxon>
        <taxon>Pentapetalae</taxon>
        <taxon>rosids</taxon>
        <taxon>fabids</taxon>
        <taxon>Fabales</taxon>
        <taxon>Fabaceae</taxon>
        <taxon>Papilionoideae</taxon>
        <taxon>50 kb inversion clade</taxon>
        <taxon>NPAAA clade</taxon>
        <taxon>indigoferoid/millettioid clade</taxon>
        <taxon>Phaseoleae</taxon>
        <taxon>Mucuna</taxon>
    </lineage>
</organism>
<reference evidence="2" key="1">
    <citation type="submission" date="2018-05" db="EMBL/GenBank/DDBJ databases">
        <title>Draft genome of Mucuna pruriens seed.</title>
        <authorList>
            <person name="Nnadi N.E."/>
            <person name="Vos R."/>
            <person name="Hasami M.H."/>
            <person name="Devisetty U.K."/>
            <person name="Aguiy J.C."/>
        </authorList>
    </citation>
    <scope>NUCLEOTIDE SEQUENCE [LARGE SCALE GENOMIC DNA]</scope>
    <source>
        <strain evidence="2">JCA_2017</strain>
    </source>
</reference>
<evidence type="ECO:0000256" key="1">
    <source>
        <dbReference type="SAM" id="MobiDB-lite"/>
    </source>
</evidence>
<name>A0A371GNJ2_MUCPR</name>
<feature type="non-terminal residue" evidence="2">
    <location>
        <position position="1"/>
    </location>
</feature>
<keyword evidence="3" id="KW-1185">Reference proteome</keyword>
<dbReference type="AlphaFoldDB" id="A0A371GNJ2"/>
<dbReference type="PANTHER" id="PTHR33702:SF5">
    <property type="entry name" value="OS01G0308600 PROTEIN"/>
    <property type="match status" value="1"/>
</dbReference>
<dbReference type="OrthoDB" id="1898021at2759"/>